<reference evidence="1 2" key="1">
    <citation type="submission" date="2016-03" db="EMBL/GenBank/DDBJ databases">
        <title>EvidentialGene: Evidence-directed Construction of Genes on Genomes.</title>
        <authorList>
            <person name="Gilbert D.G."/>
            <person name="Choi J.-H."/>
            <person name="Mockaitis K."/>
            <person name="Colbourne J."/>
            <person name="Pfrender M."/>
        </authorList>
    </citation>
    <scope>NUCLEOTIDE SEQUENCE [LARGE SCALE GENOMIC DNA]</scope>
    <source>
        <strain evidence="1 2">Xinb3</strain>
        <tissue evidence="1">Complete organism</tissue>
    </source>
</reference>
<organism evidence="1 2">
    <name type="scientific">Daphnia magna</name>
    <dbReference type="NCBI Taxonomy" id="35525"/>
    <lineage>
        <taxon>Eukaryota</taxon>
        <taxon>Metazoa</taxon>
        <taxon>Ecdysozoa</taxon>
        <taxon>Arthropoda</taxon>
        <taxon>Crustacea</taxon>
        <taxon>Branchiopoda</taxon>
        <taxon>Diplostraca</taxon>
        <taxon>Cladocera</taxon>
        <taxon>Anomopoda</taxon>
        <taxon>Daphniidae</taxon>
        <taxon>Daphnia</taxon>
    </lineage>
</organism>
<dbReference type="AlphaFoldDB" id="A0A164GIQ5"/>
<dbReference type="EMBL" id="LRGB01015010">
    <property type="protein sequence ID" value="KZR99009.1"/>
    <property type="molecule type" value="Genomic_DNA"/>
</dbReference>
<dbReference type="Proteomes" id="UP000076858">
    <property type="component" value="Unassembled WGS sequence"/>
</dbReference>
<name>A0A164GIQ5_9CRUS</name>
<evidence type="ECO:0000313" key="2">
    <source>
        <dbReference type="Proteomes" id="UP000076858"/>
    </source>
</evidence>
<protein>
    <submittedName>
        <fullName evidence="1">Uncharacterized protein</fullName>
    </submittedName>
</protein>
<evidence type="ECO:0000313" key="1">
    <source>
        <dbReference type="EMBL" id="KZR99009.1"/>
    </source>
</evidence>
<accession>A0A164GIQ5</accession>
<comment type="caution">
    <text evidence="1">The sequence shown here is derived from an EMBL/GenBank/DDBJ whole genome shotgun (WGS) entry which is preliminary data.</text>
</comment>
<keyword evidence="2" id="KW-1185">Reference proteome</keyword>
<proteinExistence type="predicted"/>
<sequence>MGLGAVGGGQVGDDDAGAVALGLGDAEVEEEARAGLGDHRDHRVVAQVVGAIDVGDPHGQMGGVAELVFGEVQGQAGHRGANLVRR</sequence>
<gene>
    <name evidence="1" type="ORF">APZ42_005309</name>
</gene>